<feature type="region of interest" description="Disordered" evidence="1">
    <location>
        <begin position="173"/>
        <end position="194"/>
    </location>
</feature>
<organism evidence="2 3">
    <name type="scientific">Melipona bicolor</name>
    <dbReference type="NCBI Taxonomy" id="60889"/>
    <lineage>
        <taxon>Eukaryota</taxon>
        <taxon>Metazoa</taxon>
        <taxon>Ecdysozoa</taxon>
        <taxon>Arthropoda</taxon>
        <taxon>Hexapoda</taxon>
        <taxon>Insecta</taxon>
        <taxon>Pterygota</taxon>
        <taxon>Neoptera</taxon>
        <taxon>Endopterygota</taxon>
        <taxon>Hymenoptera</taxon>
        <taxon>Apocrita</taxon>
        <taxon>Aculeata</taxon>
        <taxon>Apoidea</taxon>
        <taxon>Anthophila</taxon>
        <taxon>Apidae</taxon>
        <taxon>Melipona</taxon>
    </lineage>
</organism>
<evidence type="ECO:0000313" key="2">
    <source>
        <dbReference type="EMBL" id="KAK1126569.1"/>
    </source>
</evidence>
<sequence length="231" mass="25638">MTGAKRWLANWRGQDAVSTGRTSISLAILTEEDDSVLSATCRARVSTAASAARDVKRTALLVSAISAERAEEKSELKERKSFHRKKGRERENFFFFCWEFDGEFDERRERREMVKLGFTIGFTGSAEDQSFQNRELDSIGAQAGDGGPGRGQSPTLAVVGPVVDDDSRFAKIGQIDRPDGSSQNESRGPPPSEDLVLLVMIERGKFPMVASGSHRREEYSSRHLVSHRLLS</sequence>
<gene>
    <name evidence="2" type="ORF">K0M31_004202</name>
</gene>
<reference evidence="2" key="1">
    <citation type="submission" date="2021-10" db="EMBL/GenBank/DDBJ databases">
        <title>Melipona bicolor Genome sequencing and assembly.</title>
        <authorList>
            <person name="Araujo N.S."/>
            <person name="Arias M.C."/>
        </authorList>
    </citation>
    <scope>NUCLEOTIDE SEQUENCE</scope>
    <source>
        <strain evidence="2">USP_2M_L1-L4_2017</strain>
        <tissue evidence="2">Whole body</tissue>
    </source>
</reference>
<dbReference type="Proteomes" id="UP001177670">
    <property type="component" value="Unassembled WGS sequence"/>
</dbReference>
<protein>
    <submittedName>
        <fullName evidence="2">Uncharacterized protein</fullName>
    </submittedName>
</protein>
<evidence type="ECO:0000313" key="3">
    <source>
        <dbReference type="Proteomes" id="UP001177670"/>
    </source>
</evidence>
<name>A0AA40FWA8_9HYME</name>
<dbReference type="AlphaFoldDB" id="A0AA40FWA8"/>
<keyword evidence="3" id="KW-1185">Reference proteome</keyword>
<evidence type="ECO:0000256" key="1">
    <source>
        <dbReference type="SAM" id="MobiDB-lite"/>
    </source>
</evidence>
<dbReference type="EMBL" id="JAHYIQ010000013">
    <property type="protein sequence ID" value="KAK1126569.1"/>
    <property type="molecule type" value="Genomic_DNA"/>
</dbReference>
<accession>A0AA40FWA8</accession>
<comment type="caution">
    <text evidence="2">The sequence shown here is derived from an EMBL/GenBank/DDBJ whole genome shotgun (WGS) entry which is preliminary data.</text>
</comment>
<proteinExistence type="predicted"/>